<dbReference type="AlphaFoldDB" id="A0A9W9VNI5"/>
<dbReference type="OrthoDB" id="2423195at2759"/>
<sequence>MSSSRSRKERRSSATPAPKQATLISNWDGPGGRHDNDHADVCRIQILPSSEEISSLRAEYLPLNDPTQWHLAGIEGVLDRNLRLLREDGVGQLRHAVHQLIESSQSYHSGTPQLRHNHYNNARIARVKWDEFLGLQIEIAFPQPGKLSAMSIADRKIWWQTSKRLQFGTLFCLICDKRFVLFCTVASQSPPWRNNARAMEEIFGLQELWNDKADAHATFTLVDLEESNMRALLGLLGVNTRRFSMFEFPNVLRVCSACYTKFTKIQTPSQNSFM</sequence>
<keyword evidence="2" id="KW-0378">Hydrolase</keyword>
<dbReference type="GO" id="GO:0004386">
    <property type="term" value="F:helicase activity"/>
    <property type="evidence" value="ECO:0007669"/>
    <property type="project" value="UniProtKB-KW"/>
</dbReference>
<keyword evidence="2" id="KW-0347">Helicase</keyword>
<dbReference type="GeneID" id="81372528"/>
<gene>
    <name evidence="2" type="ORF">N7509_008911</name>
</gene>
<organism evidence="2 3">
    <name type="scientific">Penicillium cosmopolitanum</name>
    <dbReference type="NCBI Taxonomy" id="1131564"/>
    <lineage>
        <taxon>Eukaryota</taxon>
        <taxon>Fungi</taxon>
        <taxon>Dikarya</taxon>
        <taxon>Ascomycota</taxon>
        <taxon>Pezizomycotina</taxon>
        <taxon>Eurotiomycetes</taxon>
        <taxon>Eurotiomycetidae</taxon>
        <taxon>Eurotiales</taxon>
        <taxon>Aspergillaceae</taxon>
        <taxon>Penicillium</taxon>
    </lineage>
</organism>
<evidence type="ECO:0000313" key="2">
    <source>
        <dbReference type="EMBL" id="KAJ5386370.1"/>
    </source>
</evidence>
<dbReference type="EMBL" id="JAPZBU010000009">
    <property type="protein sequence ID" value="KAJ5386370.1"/>
    <property type="molecule type" value="Genomic_DNA"/>
</dbReference>
<keyword evidence="3" id="KW-1185">Reference proteome</keyword>
<proteinExistence type="predicted"/>
<comment type="caution">
    <text evidence="2">The sequence shown here is derived from an EMBL/GenBank/DDBJ whole genome shotgun (WGS) entry which is preliminary data.</text>
</comment>
<accession>A0A9W9VNI5</accession>
<keyword evidence="2" id="KW-0547">Nucleotide-binding</keyword>
<evidence type="ECO:0000256" key="1">
    <source>
        <dbReference type="SAM" id="MobiDB-lite"/>
    </source>
</evidence>
<dbReference type="RefSeq" id="XP_056484168.1">
    <property type="nucleotide sequence ID" value="XM_056633548.1"/>
</dbReference>
<reference evidence="2" key="2">
    <citation type="journal article" date="2023" name="IMA Fungus">
        <title>Comparative genomic study of the Penicillium genus elucidates a diverse pangenome and 15 lateral gene transfer events.</title>
        <authorList>
            <person name="Petersen C."/>
            <person name="Sorensen T."/>
            <person name="Nielsen M.R."/>
            <person name="Sondergaard T.E."/>
            <person name="Sorensen J.L."/>
            <person name="Fitzpatrick D.A."/>
            <person name="Frisvad J.C."/>
            <person name="Nielsen K.L."/>
        </authorList>
    </citation>
    <scope>NUCLEOTIDE SEQUENCE</scope>
    <source>
        <strain evidence="2">IBT 29677</strain>
    </source>
</reference>
<name>A0A9W9VNI5_9EURO</name>
<keyword evidence="2" id="KW-0067">ATP-binding</keyword>
<evidence type="ECO:0000313" key="3">
    <source>
        <dbReference type="Proteomes" id="UP001147747"/>
    </source>
</evidence>
<reference evidence="2" key="1">
    <citation type="submission" date="2022-12" db="EMBL/GenBank/DDBJ databases">
        <authorList>
            <person name="Petersen C."/>
        </authorList>
    </citation>
    <scope>NUCLEOTIDE SEQUENCE</scope>
    <source>
        <strain evidence="2">IBT 29677</strain>
    </source>
</reference>
<dbReference type="Proteomes" id="UP001147747">
    <property type="component" value="Unassembled WGS sequence"/>
</dbReference>
<feature type="region of interest" description="Disordered" evidence="1">
    <location>
        <begin position="1"/>
        <end position="35"/>
    </location>
</feature>
<protein>
    <submittedName>
        <fullName evidence="2">NF-X1 finger and helicase protein</fullName>
    </submittedName>
</protein>
<feature type="compositionally biased region" description="Basic residues" evidence="1">
    <location>
        <begin position="1"/>
        <end position="10"/>
    </location>
</feature>